<dbReference type="Proteomes" id="UP000030645">
    <property type="component" value="Unassembled WGS sequence"/>
</dbReference>
<reference evidence="2" key="1">
    <citation type="submission" date="2013-01" db="EMBL/GenBank/DDBJ databases">
        <title>Draft Genome Sequence of a Mulberry Tree, Morus notabilis C.K. Schneid.</title>
        <authorList>
            <person name="He N."/>
            <person name="Zhao S."/>
        </authorList>
    </citation>
    <scope>NUCLEOTIDE SEQUENCE</scope>
</reference>
<dbReference type="PANTHER" id="PTHR34538">
    <property type="entry name" value="EXPRESSED PROTEIN"/>
    <property type="match status" value="1"/>
</dbReference>
<dbReference type="EMBL" id="KE345239">
    <property type="protein sequence ID" value="EXB96364.1"/>
    <property type="molecule type" value="Genomic_DNA"/>
</dbReference>
<accession>W9SAP7</accession>
<organism evidence="1 2">
    <name type="scientific">Morus notabilis</name>
    <dbReference type="NCBI Taxonomy" id="981085"/>
    <lineage>
        <taxon>Eukaryota</taxon>
        <taxon>Viridiplantae</taxon>
        <taxon>Streptophyta</taxon>
        <taxon>Embryophyta</taxon>
        <taxon>Tracheophyta</taxon>
        <taxon>Spermatophyta</taxon>
        <taxon>Magnoliopsida</taxon>
        <taxon>eudicotyledons</taxon>
        <taxon>Gunneridae</taxon>
        <taxon>Pentapetalae</taxon>
        <taxon>rosids</taxon>
        <taxon>fabids</taxon>
        <taxon>Rosales</taxon>
        <taxon>Moraceae</taxon>
        <taxon>Moreae</taxon>
        <taxon>Morus</taxon>
    </lineage>
</organism>
<keyword evidence="2" id="KW-1185">Reference proteome</keyword>
<dbReference type="eggNOG" id="ENOG502SCDG">
    <property type="taxonomic scope" value="Eukaryota"/>
</dbReference>
<protein>
    <submittedName>
        <fullName evidence="1">Uncharacterized protein</fullName>
    </submittedName>
</protein>
<gene>
    <name evidence="1" type="ORF">L484_023083</name>
</gene>
<dbReference type="PANTHER" id="PTHR34538:SF13">
    <property type="entry name" value="OS02G0637200 PROTEIN"/>
    <property type="match status" value="1"/>
</dbReference>
<sequence length="73" mass="8999">MGVNVMMDLCFDPNLVLLYGKRRLRRLFWRVRAEIRRQIKSRSNKLHKKRFNFNYDHFSYSLNFDNGNFGFFC</sequence>
<proteinExistence type="predicted"/>
<dbReference type="STRING" id="981085.W9SAP7"/>
<evidence type="ECO:0000313" key="2">
    <source>
        <dbReference type="Proteomes" id="UP000030645"/>
    </source>
</evidence>
<dbReference type="AlphaFoldDB" id="W9SAP7"/>
<evidence type="ECO:0000313" key="1">
    <source>
        <dbReference type="EMBL" id="EXB96364.1"/>
    </source>
</evidence>
<name>W9SAP7_9ROSA</name>